<sequence>MPPPVVVNLAPAALRLSPRRLTPVRVSLPSPAATLRAKFLMECLSDLKKSLIKRGLNLLIQNGKPEDVLPSLAKQFGAHTVFAHKETCSEELLVEKLVIKGLQQVVMNNSSPKLQLVWGGATMYHVDDLPFTPQSIPDVYTQFRKSVESKCSVRSCCKLPVALGPLPRREMEEFGGWVTVPSLEDLGLHDSKCDRGMLFVGGESAALGRVYEYFWKKDLLRVLGSLLDVFLQDMSMKR</sequence>
<evidence type="ECO:0000313" key="3">
    <source>
        <dbReference type="Proteomes" id="UP000243459"/>
    </source>
</evidence>
<proteinExistence type="predicted"/>
<gene>
    <name evidence="2" type="ORF">A4U43_C01F420</name>
</gene>
<dbReference type="Gene3D" id="1.25.40.80">
    <property type="match status" value="1"/>
</dbReference>
<dbReference type="Gramene" id="ONK78870">
    <property type="protein sequence ID" value="ONK78870"/>
    <property type="gene ID" value="A4U43_C01F420"/>
</dbReference>
<dbReference type="AlphaFoldDB" id="A0A5P1FQC8"/>
<dbReference type="InterPro" id="IPR002081">
    <property type="entry name" value="Cryptochrome/DNA_photolyase_1"/>
</dbReference>
<dbReference type="PROSITE" id="PS51645">
    <property type="entry name" value="PHR_CRY_ALPHA_BETA"/>
    <property type="match status" value="1"/>
</dbReference>
<dbReference type="Gene3D" id="3.40.50.620">
    <property type="entry name" value="HUPs"/>
    <property type="match status" value="1"/>
</dbReference>
<dbReference type="GO" id="GO:0071949">
    <property type="term" value="F:FAD binding"/>
    <property type="evidence" value="ECO:0007669"/>
    <property type="project" value="TreeGrafter"/>
</dbReference>
<dbReference type="PANTHER" id="PTHR11455">
    <property type="entry name" value="CRYPTOCHROME"/>
    <property type="match status" value="1"/>
</dbReference>
<dbReference type="InterPro" id="IPR014729">
    <property type="entry name" value="Rossmann-like_a/b/a_fold"/>
</dbReference>
<dbReference type="GO" id="GO:0003904">
    <property type="term" value="F:deoxyribodipyrimidine photo-lyase activity"/>
    <property type="evidence" value="ECO:0007669"/>
    <property type="project" value="TreeGrafter"/>
</dbReference>
<evidence type="ECO:0000259" key="1">
    <source>
        <dbReference type="PROSITE" id="PS51645"/>
    </source>
</evidence>
<dbReference type="InterPro" id="IPR006050">
    <property type="entry name" value="DNA_photolyase_N"/>
</dbReference>
<name>A0A5P1FQC8_ASPOF</name>
<feature type="domain" description="Photolyase/cryptochrome alpha/beta" evidence="1">
    <location>
        <begin position="1"/>
        <end position="113"/>
    </location>
</feature>
<dbReference type="GO" id="GO:0003677">
    <property type="term" value="F:DNA binding"/>
    <property type="evidence" value="ECO:0007669"/>
    <property type="project" value="TreeGrafter"/>
</dbReference>
<dbReference type="InterPro" id="IPR036155">
    <property type="entry name" value="Crypto/Photolyase_N_sf"/>
</dbReference>
<keyword evidence="3" id="KW-1185">Reference proteome</keyword>
<reference evidence="3" key="1">
    <citation type="journal article" date="2017" name="Nat. Commun.">
        <title>The asparagus genome sheds light on the origin and evolution of a young Y chromosome.</title>
        <authorList>
            <person name="Harkess A."/>
            <person name="Zhou J."/>
            <person name="Xu C."/>
            <person name="Bowers J.E."/>
            <person name="Van der Hulst R."/>
            <person name="Ayyampalayam S."/>
            <person name="Mercati F."/>
            <person name="Riccardi P."/>
            <person name="McKain M.R."/>
            <person name="Kakrana A."/>
            <person name="Tang H."/>
            <person name="Ray J."/>
            <person name="Groenendijk J."/>
            <person name="Arikit S."/>
            <person name="Mathioni S.M."/>
            <person name="Nakano M."/>
            <person name="Shan H."/>
            <person name="Telgmann-Rauber A."/>
            <person name="Kanno A."/>
            <person name="Yue Z."/>
            <person name="Chen H."/>
            <person name="Li W."/>
            <person name="Chen Y."/>
            <person name="Xu X."/>
            <person name="Zhang Y."/>
            <person name="Luo S."/>
            <person name="Chen H."/>
            <person name="Gao J."/>
            <person name="Mao Z."/>
            <person name="Pires J.C."/>
            <person name="Luo M."/>
            <person name="Kudrna D."/>
            <person name="Wing R.A."/>
            <person name="Meyers B.C."/>
            <person name="Yi K."/>
            <person name="Kong H."/>
            <person name="Lavrijsen P."/>
            <person name="Sunseri F."/>
            <person name="Falavigna A."/>
            <person name="Ye Y."/>
            <person name="Leebens-Mack J.H."/>
            <person name="Chen G."/>
        </authorList>
    </citation>
    <scope>NUCLEOTIDE SEQUENCE [LARGE SCALE GENOMIC DNA]</scope>
    <source>
        <strain evidence="3">cv. DH0086</strain>
    </source>
</reference>
<dbReference type="EMBL" id="CM007381">
    <property type="protein sequence ID" value="ONK78870.1"/>
    <property type="molecule type" value="Genomic_DNA"/>
</dbReference>
<dbReference type="GO" id="GO:0000719">
    <property type="term" value="P:photoreactive repair"/>
    <property type="evidence" value="ECO:0007669"/>
    <property type="project" value="TreeGrafter"/>
</dbReference>
<accession>A0A5P1FQC8</accession>
<organism evidence="2 3">
    <name type="scientific">Asparagus officinalis</name>
    <name type="common">Garden asparagus</name>
    <dbReference type="NCBI Taxonomy" id="4686"/>
    <lineage>
        <taxon>Eukaryota</taxon>
        <taxon>Viridiplantae</taxon>
        <taxon>Streptophyta</taxon>
        <taxon>Embryophyta</taxon>
        <taxon>Tracheophyta</taxon>
        <taxon>Spermatophyta</taxon>
        <taxon>Magnoliopsida</taxon>
        <taxon>Liliopsida</taxon>
        <taxon>Asparagales</taxon>
        <taxon>Asparagaceae</taxon>
        <taxon>Asparagoideae</taxon>
        <taxon>Asparagus</taxon>
    </lineage>
</organism>
<dbReference type="Pfam" id="PF00875">
    <property type="entry name" value="DNA_photolyase"/>
    <property type="match status" value="1"/>
</dbReference>
<evidence type="ECO:0000313" key="2">
    <source>
        <dbReference type="EMBL" id="ONK78870.1"/>
    </source>
</evidence>
<dbReference type="SUPFAM" id="SSF52425">
    <property type="entry name" value="Cryptochrome/photolyase, N-terminal domain"/>
    <property type="match status" value="1"/>
</dbReference>
<protein>
    <recommendedName>
        <fullName evidence="1">Photolyase/cryptochrome alpha/beta domain-containing protein</fullName>
    </recommendedName>
</protein>
<dbReference type="Proteomes" id="UP000243459">
    <property type="component" value="Chromosome 1"/>
</dbReference>
<dbReference type="OMA" id="CKEYLYY"/>
<dbReference type="PANTHER" id="PTHR11455:SF22">
    <property type="entry name" value="CRYPTOCHROME DASH"/>
    <property type="match status" value="1"/>
</dbReference>